<dbReference type="Gene3D" id="3.40.630.10">
    <property type="entry name" value="Zn peptidases"/>
    <property type="match status" value="1"/>
</dbReference>
<evidence type="ECO:0000313" key="4">
    <source>
        <dbReference type="Proteomes" id="UP001437256"/>
    </source>
</evidence>
<organism evidence="3 4">
    <name type="scientific">Marasmius tenuissimus</name>
    <dbReference type="NCBI Taxonomy" id="585030"/>
    <lineage>
        <taxon>Eukaryota</taxon>
        <taxon>Fungi</taxon>
        <taxon>Dikarya</taxon>
        <taxon>Basidiomycota</taxon>
        <taxon>Agaricomycotina</taxon>
        <taxon>Agaricomycetes</taxon>
        <taxon>Agaricomycetidae</taxon>
        <taxon>Agaricales</taxon>
        <taxon>Marasmiineae</taxon>
        <taxon>Marasmiaceae</taxon>
        <taxon>Marasmius</taxon>
    </lineage>
</organism>
<keyword evidence="4" id="KW-1185">Reference proteome</keyword>
<dbReference type="InterPro" id="IPR011650">
    <property type="entry name" value="Peptidase_M20_dimer"/>
</dbReference>
<dbReference type="EMBL" id="JBBXMP010000051">
    <property type="protein sequence ID" value="KAL0065200.1"/>
    <property type="molecule type" value="Genomic_DNA"/>
</dbReference>
<sequence>MGCLSRLFKRRRASKSLPQEDLPSSLTSDSSLAYKTGSIESDKDGKRCQCLCPACDFSFGDQSLWWKSESIATLPPYSSVLDESVCDATKSITQALDGLRSKLREISLKIHQHPEIQFKEKFAHDLLSSFMEDHGFKVSRQYLGLSTAWRAEFSHGKGGRVLGVNSEMDALLGLGHACGHNLIAVSGCGVAIILKAALEATNTPGKIILLGTPAEEAGGGKIILLDRGAYDEMDLCLMCHPGPGPTHSFDVGSTNAMQNIDVEFFGRSAHAGAAPWEGTNALDAAFLAYSSISVLRQQMKPDHRVHGVIQGKDWSPNVIPDYAKMKWIVRAPTYAELRVLAEKVLNCFRAASLATSCDVSIKTDAAYYDLKQNPALGKLTKEFKAVIKDHYLMETTSRGSTASTDFGNVGHRLPSLHPMFAIPTEPNGGNHTPAFARSAATLEAHEAAMVTTRALALTGFRAMRDESFFQEVGKPVRVFRRRPLTTGLADS</sequence>
<comment type="similarity">
    <text evidence="1">Belongs to the peptidase M20A family.</text>
</comment>
<dbReference type="Pfam" id="PF01546">
    <property type="entry name" value="Peptidase_M20"/>
    <property type="match status" value="1"/>
</dbReference>
<evidence type="ECO:0000259" key="2">
    <source>
        <dbReference type="Pfam" id="PF07687"/>
    </source>
</evidence>
<dbReference type="SUPFAM" id="SSF55031">
    <property type="entry name" value="Bacterial exopeptidase dimerisation domain"/>
    <property type="match status" value="1"/>
</dbReference>
<dbReference type="Proteomes" id="UP001437256">
    <property type="component" value="Unassembled WGS sequence"/>
</dbReference>
<evidence type="ECO:0000313" key="3">
    <source>
        <dbReference type="EMBL" id="KAL0065200.1"/>
    </source>
</evidence>
<dbReference type="InterPro" id="IPR052030">
    <property type="entry name" value="Peptidase_M20/M20A_hydrolases"/>
</dbReference>
<gene>
    <name evidence="3" type="ORF">AAF712_007870</name>
</gene>
<dbReference type="SUPFAM" id="SSF53187">
    <property type="entry name" value="Zn-dependent exopeptidases"/>
    <property type="match status" value="1"/>
</dbReference>
<dbReference type="InterPro" id="IPR036264">
    <property type="entry name" value="Bact_exopeptidase_dim_dom"/>
</dbReference>
<name>A0ABR2ZV52_9AGAR</name>
<proteinExistence type="inferred from homology"/>
<dbReference type="CDD" id="cd05672">
    <property type="entry name" value="M20_ACY1L2-like"/>
    <property type="match status" value="1"/>
</dbReference>
<dbReference type="Gene3D" id="3.30.70.360">
    <property type="match status" value="1"/>
</dbReference>
<dbReference type="NCBIfam" id="TIGR01891">
    <property type="entry name" value="amidohydrolases"/>
    <property type="match status" value="1"/>
</dbReference>
<dbReference type="InterPro" id="IPR017439">
    <property type="entry name" value="Amidohydrolase"/>
</dbReference>
<protein>
    <recommendedName>
        <fullName evidence="2">Peptidase M20 dimerisation domain-containing protein</fullName>
    </recommendedName>
</protein>
<comment type="caution">
    <text evidence="3">The sequence shown here is derived from an EMBL/GenBank/DDBJ whole genome shotgun (WGS) entry which is preliminary data.</text>
</comment>
<dbReference type="PANTHER" id="PTHR30575:SF0">
    <property type="entry name" value="XAA-ARG DIPEPTIDASE"/>
    <property type="match status" value="1"/>
</dbReference>
<dbReference type="PANTHER" id="PTHR30575">
    <property type="entry name" value="PEPTIDASE M20"/>
    <property type="match status" value="1"/>
</dbReference>
<reference evidence="3 4" key="1">
    <citation type="submission" date="2024-05" db="EMBL/GenBank/DDBJ databases">
        <title>A draft genome resource for the thread blight pathogen Marasmius tenuissimus strain MS-2.</title>
        <authorList>
            <person name="Yulfo-Soto G.E."/>
            <person name="Baruah I.K."/>
            <person name="Amoako-Attah I."/>
            <person name="Bukari Y."/>
            <person name="Meinhardt L.W."/>
            <person name="Bailey B.A."/>
            <person name="Cohen S.P."/>
        </authorList>
    </citation>
    <scope>NUCLEOTIDE SEQUENCE [LARGE SCALE GENOMIC DNA]</scope>
    <source>
        <strain evidence="3 4">MS-2</strain>
    </source>
</reference>
<accession>A0ABR2ZV52</accession>
<dbReference type="Pfam" id="PF07687">
    <property type="entry name" value="M20_dimer"/>
    <property type="match status" value="1"/>
</dbReference>
<dbReference type="InterPro" id="IPR002933">
    <property type="entry name" value="Peptidase_M20"/>
</dbReference>
<evidence type="ECO:0000256" key="1">
    <source>
        <dbReference type="ARBA" id="ARBA00006247"/>
    </source>
</evidence>
<feature type="domain" description="Peptidase M20 dimerisation" evidence="2">
    <location>
        <begin position="261"/>
        <end position="350"/>
    </location>
</feature>